<evidence type="ECO:0000313" key="20">
    <source>
        <dbReference type="EMBL" id="CAH1775196.1"/>
    </source>
</evidence>
<dbReference type="Pfam" id="PF00441">
    <property type="entry name" value="Acyl-CoA_dh_1"/>
    <property type="match status" value="1"/>
</dbReference>
<keyword evidence="15" id="KW-1133">Transmembrane helix</keyword>
<dbReference type="InterPro" id="IPR006091">
    <property type="entry name" value="Acyl-CoA_Oxase/DH_mid-dom"/>
</dbReference>
<dbReference type="GO" id="GO:0008470">
    <property type="term" value="F:3-methylbutanoyl-CoA dehydrogenase activity"/>
    <property type="evidence" value="ECO:0007669"/>
    <property type="project" value="TreeGrafter"/>
</dbReference>
<evidence type="ECO:0000256" key="13">
    <source>
        <dbReference type="ARBA" id="ARBA00076026"/>
    </source>
</evidence>
<dbReference type="InterPro" id="IPR037069">
    <property type="entry name" value="AcylCoA_DH/ox_N_sf"/>
</dbReference>
<keyword evidence="15" id="KW-0472">Membrane</keyword>
<evidence type="ECO:0000256" key="7">
    <source>
        <dbReference type="ARBA" id="ARBA00023002"/>
    </source>
</evidence>
<evidence type="ECO:0000256" key="8">
    <source>
        <dbReference type="ARBA" id="ARBA00049552"/>
    </source>
</evidence>
<dbReference type="GO" id="GO:0050660">
    <property type="term" value="F:flavin adenine dinucleotide binding"/>
    <property type="evidence" value="ECO:0007669"/>
    <property type="project" value="InterPro"/>
</dbReference>
<dbReference type="InterPro" id="IPR046373">
    <property type="entry name" value="Acyl-CoA_Oxase/DH_mid-dom_sf"/>
</dbReference>
<evidence type="ECO:0000259" key="18">
    <source>
        <dbReference type="Pfam" id="PF02770"/>
    </source>
</evidence>
<dbReference type="PANTHER" id="PTHR43884">
    <property type="entry name" value="ACYL-COA DEHYDROGENASE"/>
    <property type="match status" value="1"/>
</dbReference>
<evidence type="ECO:0000259" key="17">
    <source>
        <dbReference type="Pfam" id="PF00441"/>
    </source>
</evidence>
<dbReference type="GO" id="GO:0006552">
    <property type="term" value="P:L-leucine catabolic process"/>
    <property type="evidence" value="ECO:0007669"/>
    <property type="project" value="TreeGrafter"/>
</dbReference>
<dbReference type="SUPFAM" id="SSF47203">
    <property type="entry name" value="Acyl-CoA dehydrogenase C-terminal domain-like"/>
    <property type="match status" value="1"/>
</dbReference>
<dbReference type="Gene3D" id="1.10.540.10">
    <property type="entry name" value="Acyl-CoA dehydrogenase/oxidase, N-terminal domain"/>
    <property type="match status" value="1"/>
</dbReference>
<dbReference type="AlphaFoldDB" id="A0A8S4N1K4"/>
<dbReference type="SUPFAM" id="SSF56645">
    <property type="entry name" value="Acyl-CoA dehydrogenase NM domain-like"/>
    <property type="match status" value="1"/>
</dbReference>
<dbReference type="Pfam" id="PF02770">
    <property type="entry name" value="Acyl-CoA_dh_M"/>
    <property type="match status" value="1"/>
</dbReference>
<dbReference type="PROSITE" id="PS00941">
    <property type="entry name" value="CARBOXYLESTERASE_B_2"/>
    <property type="match status" value="1"/>
</dbReference>
<evidence type="ECO:0000256" key="2">
    <source>
        <dbReference type="ARBA" id="ARBA00005109"/>
    </source>
</evidence>
<evidence type="ECO:0000256" key="6">
    <source>
        <dbReference type="ARBA" id="ARBA00022827"/>
    </source>
</evidence>
<dbReference type="InterPro" id="IPR009100">
    <property type="entry name" value="AcylCoA_DH/oxidase_NM_dom_sf"/>
</dbReference>
<comment type="catalytic activity">
    <reaction evidence="9">
        <text>propanoyl-CoA + oxidized [electron-transfer flavoprotein] + H(+) = acryloyl-CoA + reduced [electron-transfer flavoprotein]</text>
        <dbReference type="Rhea" id="RHEA:31287"/>
        <dbReference type="Rhea" id="RHEA-COMP:10685"/>
        <dbReference type="Rhea" id="RHEA-COMP:10686"/>
        <dbReference type="ChEBI" id="CHEBI:15378"/>
        <dbReference type="ChEBI" id="CHEBI:57367"/>
        <dbReference type="ChEBI" id="CHEBI:57392"/>
        <dbReference type="ChEBI" id="CHEBI:57692"/>
        <dbReference type="ChEBI" id="CHEBI:58307"/>
    </reaction>
    <physiologicalReaction direction="left-to-right" evidence="9">
        <dbReference type="Rhea" id="RHEA:31288"/>
    </physiologicalReaction>
</comment>
<evidence type="ECO:0000313" key="21">
    <source>
        <dbReference type="Proteomes" id="UP000749559"/>
    </source>
</evidence>
<keyword evidence="4" id="KW-0101">Branched-chain amino acid catabolism</keyword>
<evidence type="ECO:0000259" key="19">
    <source>
        <dbReference type="Pfam" id="PF02771"/>
    </source>
</evidence>
<reference evidence="20" key="1">
    <citation type="submission" date="2022-03" db="EMBL/GenBank/DDBJ databases">
        <authorList>
            <person name="Martin C."/>
        </authorList>
    </citation>
    <scope>NUCLEOTIDE SEQUENCE</scope>
</reference>
<dbReference type="PANTHER" id="PTHR43884:SF12">
    <property type="entry name" value="ISOVALERYL-COA DEHYDROGENASE, MITOCHONDRIAL-RELATED"/>
    <property type="match status" value="1"/>
</dbReference>
<feature type="region of interest" description="Disordered" evidence="14">
    <location>
        <begin position="1014"/>
        <end position="1046"/>
    </location>
</feature>
<dbReference type="OrthoDB" id="9988775at2759"/>
<comment type="caution">
    <text evidence="20">The sequence shown here is derived from an EMBL/GenBank/DDBJ whole genome shotgun (WGS) entry which is preliminary data.</text>
</comment>
<dbReference type="Gene3D" id="3.40.50.1820">
    <property type="entry name" value="alpha/beta hydrolase"/>
    <property type="match status" value="1"/>
</dbReference>
<organism evidence="20 21">
    <name type="scientific">Owenia fusiformis</name>
    <name type="common">Polychaete worm</name>
    <dbReference type="NCBI Taxonomy" id="6347"/>
    <lineage>
        <taxon>Eukaryota</taxon>
        <taxon>Metazoa</taxon>
        <taxon>Spiralia</taxon>
        <taxon>Lophotrochozoa</taxon>
        <taxon>Annelida</taxon>
        <taxon>Polychaeta</taxon>
        <taxon>Sedentaria</taxon>
        <taxon>Canalipalpata</taxon>
        <taxon>Sabellida</taxon>
        <taxon>Oweniida</taxon>
        <taxon>Oweniidae</taxon>
        <taxon>Owenia</taxon>
    </lineage>
</organism>
<keyword evidence="5" id="KW-0285">Flavoprotein</keyword>
<evidence type="ECO:0000256" key="11">
    <source>
        <dbReference type="ARBA" id="ARBA00055070"/>
    </source>
</evidence>
<dbReference type="Proteomes" id="UP000749559">
    <property type="component" value="Unassembled WGS sequence"/>
</dbReference>
<keyword evidence="15" id="KW-0812">Transmembrane</keyword>
<feature type="domain" description="Acyl-CoA oxidase/dehydrogenase middle" evidence="18">
    <location>
        <begin position="156"/>
        <end position="251"/>
    </location>
</feature>
<evidence type="ECO:0000259" key="16">
    <source>
        <dbReference type="Pfam" id="PF00135"/>
    </source>
</evidence>
<feature type="domain" description="Acyl-CoA dehydrogenase/oxidase N-terminal" evidence="19">
    <location>
        <begin position="40"/>
        <end position="152"/>
    </location>
</feature>
<evidence type="ECO:0000256" key="9">
    <source>
        <dbReference type="ARBA" id="ARBA00050268"/>
    </source>
</evidence>
<protein>
    <recommendedName>
        <fullName evidence="12">Isobutyryl-CoA dehydrogenase, mitochondrial</fullName>
    </recommendedName>
    <alternativeName>
        <fullName evidence="13">Acyl-CoA dehydrogenase family member 8</fullName>
    </alternativeName>
</protein>
<dbReference type="InterPro" id="IPR009075">
    <property type="entry name" value="AcylCo_DH/oxidase_C"/>
</dbReference>
<evidence type="ECO:0000256" key="5">
    <source>
        <dbReference type="ARBA" id="ARBA00022630"/>
    </source>
</evidence>
<gene>
    <name evidence="20" type="ORF">OFUS_LOCUS2530</name>
</gene>
<comment type="catalytic activity">
    <reaction evidence="8">
        <text>(2S)-2-methylbutanoyl-CoA + oxidized [electron-transfer flavoprotein] + H(+) = (2E)-2-methylbut-2-enoyl-CoA + reduced [electron-transfer flavoprotein]</text>
        <dbReference type="Rhea" id="RHEA:48256"/>
        <dbReference type="Rhea" id="RHEA-COMP:10685"/>
        <dbReference type="Rhea" id="RHEA-COMP:10686"/>
        <dbReference type="ChEBI" id="CHEBI:15378"/>
        <dbReference type="ChEBI" id="CHEBI:57337"/>
        <dbReference type="ChEBI" id="CHEBI:57692"/>
        <dbReference type="ChEBI" id="CHEBI:58307"/>
        <dbReference type="ChEBI" id="CHEBI:88166"/>
    </reaction>
    <physiologicalReaction direction="left-to-right" evidence="8">
        <dbReference type="Rhea" id="RHEA:48257"/>
    </physiologicalReaction>
</comment>
<dbReference type="InterPro" id="IPR006089">
    <property type="entry name" value="Acyl-CoA_DH_CS"/>
</dbReference>
<dbReference type="GO" id="GO:0003853">
    <property type="term" value="F:short-chain 2-methyl fatty acyl-CoA dehydrogenase activity"/>
    <property type="evidence" value="ECO:0007669"/>
    <property type="project" value="UniProtKB-EC"/>
</dbReference>
<dbReference type="InterPro" id="IPR029058">
    <property type="entry name" value="AB_hydrolase_fold"/>
</dbReference>
<comment type="similarity">
    <text evidence="3">Belongs to the acyl-CoA dehydrogenase family.</text>
</comment>
<keyword evidence="21" id="KW-1185">Reference proteome</keyword>
<dbReference type="InterPro" id="IPR036250">
    <property type="entry name" value="AcylCo_DH-like_C"/>
</dbReference>
<dbReference type="FunFam" id="1.10.540.10:FF:000007">
    <property type="entry name" value="Isovaleryl-CoA dehydrogenase, mitochondrial"/>
    <property type="match status" value="1"/>
</dbReference>
<dbReference type="InterPro" id="IPR013786">
    <property type="entry name" value="AcylCoA_DH/ox_N"/>
</dbReference>
<dbReference type="Pfam" id="PF02771">
    <property type="entry name" value="Acyl-CoA_dh_N"/>
    <property type="match status" value="1"/>
</dbReference>
<feature type="domain" description="Acyl-CoA dehydrogenase/oxidase C-terminal" evidence="17">
    <location>
        <begin position="263"/>
        <end position="411"/>
    </location>
</feature>
<comment type="cofactor">
    <cofactor evidence="1">
        <name>FAD</name>
        <dbReference type="ChEBI" id="CHEBI:57692"/>
    </cofactor>
</comment>
<evidence type="ECO:0000256" key="1">
    <source>
        <dbReference type="ARBA" id="ARBA00001974"/>
    </source>
</evidence>
<dbReference type="InterPro" id="IPR002018">
    <property type="entry name" value="CarbesteraseB"/>
</dbReference>
<comment type="pathway">
    <text evidence="2">Amino-acid degradation; L-valine degradation.</text>
</comment>
<feature type="compositionally biased region" description="Polar residues" evidence="14">
    <location>
        <begin position="1016"/>
        <end position="1034"/>
    </location>
</feature>
<dbReference type="Pfam" id="PF00135">
    <property type="entry name" value="COesterase"/>
    <property type="match status" value="1"/>
</dbReference>
<dbReference type="InterPro" id="IPR019819">
    <property type="entry name" value="Carboxylesterase_B_CS"/>
</dbReference>
<sequence length="1186" mass="130274">MAGLRSLRGILGVPRRTSLGQKCLFSYYPVNDSLYGLSSELIQLRETVFNFAKKEIAPYAAEGDESNAFPGFREKMYKLGQMGLLGMTVPAEFGGSDAGYLAQCIATEELSRASASFGALYCAHTNLSMNNIVLNGTTEQKERFLPKMCSGELLGAVAISETTSGSDAVSMKLHAERQDGNYRLNGTKTWISNGPEADILLTYATTDSTKKQHGITAFIVEADSPGFNKGPPFDKLGLRAMGMCQLFFDDCIVPESNVLGGENKGVYVMMRGLDYERLNLAAPPLGIQQACCDVAFEYAHQRKQFGKNIGEFQLIQGKMADMYVDVNVCRSLLYNVARACDRGAKDPKDCAAVILLCAEKATKLALDVVQILGGNGYINDYPAGRLLRDAKGWEIAGGTSEIRRLLIGRAINAQYSRGTMLETRLLGFIYFVIVSWVGESSNGAIIDYVEVETEDGRLRGKVVETFAGNVTQYLGIPYVAPPIGERRFGAPENASKWNSTRNATAYGDMCPQDVSLLKKYLAEEYMVSPEMSRLVANVVHERTSEDCLTLNIFAPVLSGVSPRQVLPVMLYIHGGSFLVGSGMLIDGSTLAIHGNAIVITMNYRLGVLGFLSTGDSLVRGNMGFLDQLEAMHWIKRNIAVFGGDPDNVTIFGDYSGAISVNVHILSPLSKGWFDQAICMSGIANFEGFNNVNPAFQVKGLAENVNCPDEDTRETLQCLKEKSVEEFTTLRTLTGFKPLVDGLFLPKYPSDLRTTGQFNKVPYIIGTNLNDASFSSSGESVSLSLPDKESFEMAMTQKIRQVFGTSVNQLLKDSIIFEYSPDTPSETAYLASYMEAWSDFNYIIPTITDAINHVSFNASTFVYLFTQRSSFWRHSEEEKLVKAPHGSFLPYVFGLVLDPSLNETVTEGERQLSKHLMQIWSNFAQQGSPNIPGLLDWPQFSAHEHAYLDINEKLSAKSNLKMRKYRFWTEMIPKLRNPPPAPTADDKECAESRTPIEAVSTTTAQVRVTTEEIPGTPSVSVETTSEIPTSVTETNIDGGPLVPRSVTNRDNFTTIQTYATTQSSIDNVTNYMVKTSESFDGNGVTMNLTDKTNTETVTNSTEMLETIPNNTHGVTTSPTIDTNVSEVTQNAKCVVHLGTVKLATNEAELAIGILFFLSIFLFVLLVMVPIWFAARDAQLSSPLDNNF</sequence>
<evidence type="ECO:0000256" key="3">
    <source>
        <dbReference type="ARBA" id="ARBA00009347"/>
    </source>
</evidence>
<accession>A0A8S4N1K4</accession>
<dbReference type="GO" id="GO:0005739">
    <property type="term" value="C:mitochondrion"/>
    <property type="evidence" value="ECO:0007669"/>
    <property type="project" value="TreeGrafter"/>
</dbReference>
<dbReference type="FunFam" id="1.20.140.10:FF:000001">
    <property type="entry name" value="Acyl-CoA dehydrogenase"/>
    <property type="match status" value="1"/>
</dbReference>
<keyword evidence="7" id="KW-0560">Oxidoreductase</keyword>
<feature type="transmembrane region" description="Helical" evidence="15">
    <location>
        <begin position="1148"/>
        <end position="1173"/>
    </location>
</feature>
<dbReference type="PROSITE" id="PS00073">
    <property type="entry name" value="ACYL_COA_DH_2"/>
    <property type="match status" value="1"/>
</dbReference>
<dbReference type="EMBL" id="CAIIXF020000001">
    <property type="protein sequence ID" value="CAH1775196.1"/>
    <property type="molecule type" value="Genomic_DNA"/>
</dbReference>
<dbReference type="Gene3D" id="2.40.110.10">
    <property type="entry name" value="Butyryl-CoA Dehydrogenase, subunit A, domain 2"/>
    <property type="match status" value="1"/>
</dbReference>
<dbReference type="SUPFAM" id="SSF53474">
    <property type="entry name" value="alpha/beta-Hydrolases"/>
    <property type="match status" value="1"/>
</dbReference>
<proteinExistence type="inferred from homology"/>
<evidence type="ECO:0000256" key="15">
    <source>
        <dbReference type="SAM" id="Phobius"/>
    </source>
</evidence>
<evidence type="ECO:0000256" key="10">
    <source>
        <dbReference type="ARBA" id="ARBA00052552"/>
    </source>
</evidence>
<keyword evidence="6" id="KW-0274">FAD</keyword>
<dbReference type="PROSITE" id="PS00072">
    <property type="entry name" value="ACYL_COA_DH_1"/>
    <property type="match status" value="1"/>
</dbReference>
<dbReference type="FunFam" id="2.40.110.10:FF:000001">
    <property type="entry name" value="Acyl-CoA dehydrogenase, mitochondrial"/>
    <property type="match status" value="1"/>
</dbReference>
<comment type="catalytic activity">
    <reaction evidence="10">
        <text>2-methylpropanoyl-CoA + oxidized [electron-transfer flavoprotein] + H(+) = 2-methylpropenoyl-CoA + reduced [electron-transfer flavoprotein]</text>
        <dbReference type="Rhea" id="RHEA:44180"/>
        <dbReference type="Rhea" id="RHEA-COMP:10685"/>
        <dbReference type="Rhea" id="RHEA-COMP:10686"/>
        <dbReference type="ChEBI" id="CHEBI:15378"/>
        <dbReference type="ChEBI" id="CHEBI:57338"/>
        <dbReference type="ChEBI" id="CHEBI:57692"/>
        <dbReference type="ChEBI" id="CHEBI:58307"/>
        <dbReference type="ChEBI" id="CHEBI:62500"/>
        <dbReference type="EC" id="1.3.8.5"/>
    </reaction>
    <physiologicalReaction direction="left-to-right" evidence="10">
        <dbReference type="Rhea" id="RHEA:44181"/>
    </physiologicalReaction>
</comment>
<dbReference type="Gene3D" id="1.20.140.10">
    <property type="entry name" value="Butyryl-CoA Dehydrogenase, subunit A, domain 3"/>
    <property type="match status" value="1"/>
</dbReference>
<evidence type="ECO:0000256" key="4">
    <source>
        <dbReference type="ARBA" id="ARBA00022456"/>
    </source>
</evidence>
<comment type="function">
    <text evidence="11">Isobutyryl-CoA dehydrogenase which catalyzes the conversion of 2-methylpropanoyl-CoA to (2E)-2-methylpropenoyl-CoA in the valine catabolic pathway. To a lesser extent, also able to catalyze the oxidation of (2S)-2-methylbutanoyl-CoA.</text>
</comment>
<name>A0A8S4N1K4_OWEFU</name>
<evidence type="ECO:0000256" key="14">
    <source>
        <dbReference type="SAM" id="MobiDB-lite"/>
    </source>
</evidence>
<feature type="domain" description="Carboxylesterase type B" evidence="16">
    <location>
        <begin position="450"/>
        <end position="967"/>
    </location>
</feature>
<evidence type="ECO:0000256" key="12">
    <source>
        <dbReference type="ARBA" id="ARBA00071686"/>
    </source>
</evidence>